<evidence type="ECO:0000256" key="2">
    <source>
        <dbReference type="ARBA" id="ARBA00023110"/>
    </source>
</evidence>
<comment type="similarity">
    <text evidence="4">Belongs to the cyclophilin-type PPIase family.</text>
</comment>
<dbReference type="EC" id="5.2.1.8" evidence="4"/>
<gene>
    <name evidence="6" type="ORF">JTE90_000548</name>
</gene>
<evidence type="ECO:0000313" key="7">
    <source>
        <dbReference type="Proteomes" id="UP000827092"/>
    </source>
</evidence>
<keyword evidence="4" id="KW-0732">Signal</keyword>
<dbReference type="PANTHER" id="PTHR11071">
    <property type="entry name" value="PEPTIDYL-PROLYL CIS-TRANS ISOMERASE"/>
    <property type="match status" value="1"/>
</dbReference>
<evidence type="ECO:0000259" key="5">
    <source>
        <dbReference type="PROSITE" id="PS50072"/>
    </source>
</evidence>
<dbReference type="EMBL" id="JAFNEN010000015">
    <property type="protein sequence ID" value="KAG8200468.1"/>
    <property type="molecule type" value="Genomic_DNA"/>
</dbReference>
<dbReference type="InterPro" id="IPR020892">
    <property type="entry name" value="Cyclophilin-type_PPIase_CS"/>
</dbReference>
<dbReference type="PROSITE" id="PS00170">
    <property type="entry name" value="CSA_PPIASE_1"/>
    <property type="match status" value="1"/>
</dbReference>
<evidence type="ECO:0000256" key="3">
    <source>
        <dbReference type="ARBA" id="ARBA00023235"/>
    </source>
</evidence>
<comment type="catalytic activity">
    <reaction evidence="1 4">
        <text>[protein]-peptidylproline (omega=180) = [protein]-peptidylproline (omega=0)</text>
        <dbReference type="Rhea" id="RHEA:16237"/>
        <dbReference type="Rhea" id="RHEA-COMP:10747"/>
        <dbReference type="Rhea" id="RHEA-COMP:10748"/>
        <dbReference type="ChEBI" id="CHEBI:83833"/>
        <dbReference type="ChEBI" id="CHEBI:83834"/>
        <dbReference type="EC" id="5.2.1.8"/>
    </reaction>
</comment>
<dbReference type="Gene3D" id="2.40.100.10">
    <property type="entry name" value="Cyclophilin-like"/>
    <property type="match status" value="1"/>
</dbReference>
<dbReference type="InterPro" id="IPR024936">
    <property type="entry name" value="Cyclophilin-type_PPIase"/>
</dbReference>
<dbReference type="GO" id="GO:0005737">
    <property type="term" value="C:cytoplasm"/>
    <property type="evidence" value="ECO:0007669"/>
    <property type="project" value="TreeGrafter"/>
</dbReference>
<dbReference type="FunFam" id="2.40.100.10:FF:000001">
    <property type="entry name" value="Peptidyl-prolyl cis-trans isomerase"/>
    <property type="match status" value="1"/>
</dbReference>
<dbReference type="InterPro" id="IPR029000">
    <property type="entry name" value="Cyclophilin-like_dom_sf"/>
</dbReference>
<dbReference type="InterPro" id="IPR002130">
    <property type="entry name" value="Cyclophilin-type_PPIase_dom"/>
</dbReference>
<feature type="signal peptide" evidence="4">
    <location>
        <begin position="1"/>
        <end position="18"/>
    </location>
</feature>
<evidence type="ECO:0000313" key="6">
    <source>
        <dbReference type="EMBL" id="KAG8200468.1"/>
    </source>
</evidence>
<evidence type="ECO:0000256" key="1">
    <source>
        <dbReference type="ARBA" id="ARBA00000971"/>
    </source>
</evidence>
<dbReference type="Proteomes" id="UP000827092">
    <property type="component" value="Unassembled WGS sequence"/>
</dbReference>
<protein>
    <recommendedName>
        <fullName evidence="4">Peptidyl-prolyl cis-trans isomerase</fullName>
        <shortName evidence="4">PPIase</shortName>
        <ecNumber evidence="4">5.2.1.8</ecNumber>
    </recommendedName>
</protein>
<name>A0AAV6VWH8_9ARAC</name>
<evidence type="ECO:0000256" key="4">
    <source>
        <dbReference type="RuleBase" id="RU363019"/>
    </source>
</evidence>
<proteinExistence type="inferred from homology"/>
<feature type="domain" description="PPIase cyclophilin-type" evidence="5">
    <location>
        <begin position="31"/>
        <end position="190"/>
    </location>
</feature>
<reference evidence="6 7" key="1">
    <citation type="journal article" date="2022" name="Nat. Ecol. Evol.">
        <title>A masculinizing supergene underlies an exaggerated male reproductive morph in a spider.</title>
        <authorList>
            <person name="Hendrickx F."/>
            <person name="De Corte Z."/>
            <person name="Sonet G."/>
            <person name="Van Belleghem S.M."/>
            <person name="Kostlbacher S."/>
            <person name="Vangestel C."/>
        </authorList>
    </citation>
    <scope>NUCLEOTIDE SEQUENCE [LARGE SCALE GENOMIC DNA]</scope>
    <source>
        <strain evidence="6">W744_W776</strain>
    </source>
</reference>
<keyword evidence="2 4" id="KW-0697">Rotamase</keyword>
<keyword evidence="7" id="KW-1185">Reference proteome</keyword>
<dbReference type="PROSITE" id="PS50072">
    <property type="entry name" value="CSA_PPIASE_2"/>
    <property type="match status" value="1"/>
</dbReference>
<dbReference type="PRINTS" id="PR00153">
    <property type="entry name" value="CSAPPISMRASE"/>
</dbReference>
<dbReference type="PIRSF" id="PIRSF001467">
    <property type="entry name" value="Peptidylpro_ismrse"/>
    <property type="match status" value="1"/>
</dbReference>
<feature type="chain" id="PRO_5043090071" description="Peptidyl-prolyl cis-trans isomerase" evidence="4">
    <location>
        <begin position="19"/>
        <end position="202"/>
    </location>
</feature>
<keyword evidence="3 4" id="KW-0413">Isomerase</keyword>
<comment type="function">
    <text evidence="4">PPIases accelerate the folding of proteins. It catalyzes the cis-trans isomerization of proline imidic peptide bonds in oligopeptides.</text>
</comment>
<dbReference type="Pfam" id="PF00160">
    <property type="entry name" value="Pro_isomerase"/>
    <property type="match status" value="1"/>
</dbReference>
<dbReference type="PANTHER" id="PTHR11071:SF561">
    <property type="entry name" value="PEPTIDYL-PROLYL CIS-TRANS ISOMERASE D-RELATED"/>
    <property type="match status" value="1"/>
</dbReference>
<dbReference type="GO" id="GO:0003755">
    <property type="term" value="F:peptidyl-prolyl cis-trans isomerase activity"/>
    <property type="evidence" value="ECO:0007669"/>
    <property type="project" value="UniProtKB-UniRule"/>
</dbReference>
<dbReference type="GO" id="GO:0016018">
    <property type="term" value="F:cyclosporin A binding"/>
    <property type="evidence" value="ECO:0007669"/>
    <property type="project" value="TreeGrafter"/>
</dbReference>
<sequence length="202" mass="22169">MMFYYLLVISMLAFSAECAKENKVDVTHKVYFDISSGDKKLGTIVIGLFGKKVPKTVANFVAFAGEGYDGKKYEGSRFHRVIKDFMIQGGDVVAMDGSGSISISGEKYFADENFDLKHTGPGILSMANAGKNTNGCQFFITTVATPWLDGHHVVFGKVLQGMDVVDTVENVKTTPEDKPITDVIISRSFVEEVKDKLSVKMD</sequence>
<dbReference type="SUPFAM" id="SSF50891">
    <property type="entry name" value="Cyclophilin-like"/>
    <property type="match status" value="1"/>
</dbReference>
<dbReference type="GO" id="GO:0006457">
    <property type="term" value="P:protein folding"/>
    <property type="evidence" value="ECO:0007669"/>
    <property type="project" value="InterPro"/>
</dbReference>
<accession>A0AAV6VWH8</accession>
<organism evidence="6 7">
    <name type="scientific">Oedothorax gibbosus</name>
    <dbReference type="NCBI Taxonomy" id="931172"/>
    <lineage>
        <taxon>Eukaryota</taxon>
        <taxon>Metazoa</taxon>
        <taxon>Ecdysozoa</taxon>
        <taxon>Arthropoda</taxon>
        <taxon>Chelicerata</taxon>
        <taxon>Arachnida</taxon>
        <taxon>Araneae</taxon>
        <taxon>Araneomorphae</taxon>
        <taxon>Entelegynae</taxon>
        <taxon>Araneoidea</taxon>
        <taxon>Linyphiidae</taxon>
        <taxon>Erigoninae</taxon>
        <taxon>Oedothorax</taxon>
    </lineage>
</organism>
<dbReference type="AlphaFoldDB" id="A0AAV6VWH8"/>
<comment type="caution">
    <text evidence="6">The sequence shown here is derived from an EMBL/GenBank/DDBJ whole genome shotgun (WGS) entry which is preliminary data.</text>
</comment>